<evidence type="ECO:0000256" key="1">
    <source>
        <dbReference type="RuleBase" id="RU363082"/>
    </source>
</evidence>
<dbReference type="Proteomes" id="UP001055712">
    <property type="component" value="Unassembled WGS sequence"/>
</dbReference>
<dbReference type="AlphaFoldDB" id="A0A9D4YZR1"/>
<dbReference type="OrthoDB" id="2016230at2759"/>
<protein>
    <recommendedName>
        <fullName evidence="1">Glutaredoxin-like protein</fullName>
    </recommendedName>
</protein>
<evidence type="ECO:0000313" key="2">
    <source>
        <dbReference type="EMBL" id="KAI3434395.1"/>
    </source>
</evidence>
<organism evidence="2 3">
    <name type="scientific">Chlorella vulgaris</name>
    <name type="common">Green alga</name>
    <dbReference type="NCBI Taxonomy" id="3077"/>
    <lineage>
        <taxon>Eukaryota</taxon>
        <taxon>Viridiplantae</taxon>
        <taxon>Chlorophyta</taxon>
        <taxon>core chlorophytes</taxon>
        <taxon>Trebouxiophyceae</taxon>
        <taxon>Chlorellales</taxon>
        <taxon>Chlorellaceae</taxon>
        <taxon>Chlorella clade</taxon>
        <taxon>Chlorella</taxon>
    </lineage>
</organism>
<dbReference type="InterPro" id="IPR036249">
    <property type="entry name" value="Thioredoxin-like_sf"/>
</dbReference>
<comment type="caution">
    <text evidence="2">The sequence shown here is derived from an EMBL/GenBank/DDBJ whole genome shotgun (WGS) entry which is preliminary data.</text>
</comment>
<dbReference type="EMBL" id="SIDB01000003">
    <property type="protein sequence ID" value="KAI3434395.1"/>
    <property type="molecule type" value="Genomic_DNA"/>
</dbReference>
<gene>
    <name evidence="2" type="ORF">D9Q98_002473</name>
</gene>
<reference evidence="2" key="2">
    <citation type="submission" date="2020-11" db="EMBL/GenBank/DDBJ databases">
        <authorList>
            <person name="Cecchin M."/>
            <person name="Marcolungo L."/>
            <person name="Rossato M."/>
            <person name="Girolomoni L."/>
            <person name="Cosentino E."/>
            <person name="Cuine S."/>
            <person name="Li-Beisson Y."/>
            <person name="Delledonne M."/>
            <person name="Ballottari M."/>
        </authorList>
    </citation>
    <scope>NUCLEOTIDE SEQUENCE</scope>
    <source>
        <strain evidence="2">211/11P</strain>
        <tissue evidence="2">Whole cell</tissue>
    </source>
</reference>
<dbReference type="Pfam" id="PF05768">
    <property type="entry name" value="Glrx-like"/>
    <property type="match status" value="1"/>
</dbReference>
<keyword evidence="3" id="KW-1185">Reference proteome</keyword>
<dbReference type="InterPro" id="IPR008554">
    <property type="entry name" value="Glutaredoxin-like"/>
</dbReference>
<keyword evidence="1" id="KW-0813">Transport</keyword>
<dbReference type="PANTHER" id="PTHR33558:SF1">
    <property type="entry name" value="GLUTAREDOXIN-LIKE PROTEIN C5ORF63 HOMOLOG"/>
    <property type="match status" value="1"/>
</dbReference>
<dbReference type="Gene3D" id="3.40.30.10">
    <property type="entry name" value="Glutaredoxin"/>
    <property type="match status" value="1"/>
</dbReference>
<sequence length="200" mass="20697">MSIAPARSLHRLATGLAARRELRSLPCICLPPAASATLFPAFGTWPRPSAAAAAACSAAARRHATGIRLAPAASYSVVTGGVGSGEPGNTPGSSSAAAFKLIVYSKAGCHLCDGLKEKLKALLDRAAFMPCRLSGAELEVRDIATRPEWEAAYSMTIPVLAAAAPDGSREIEVPRPSPRLSADALQKHVEKFLAAQGLGQ</sequence>
<dbReference type="InterPro" id="IPR052565">
    <property type="entry name" value="Glutaredoxin-like_YDR286C"/>
</dbReference>
<accession>A0A9D4YZR1</accession>
<dbReference type="PANTHER" id="PTHR33558">
    <property type="entry name" value="GLUTAREDOXIN-LIKE PROTEIN C5ORF63 HOMOLOG"/>
    <property type="match status" value="1"/>
</dbReference>
<dbReference type="SUPFAM" id="SSF52833">
    <property type="entry name" value="Thioredoxin-like"/>
    <property type="match status" value="1"/>
</dbReference>
<comment type="similarity">
    <text evidence="1">Belongs to the glutaredoxin family.</text>
</comment>
<evidence type="ECO:0000313" key="3">
    <source>
        <dbReference type="Proteomes" id="UP001055712"/>
    </source>
</evidence>
<keyword evidence="1" id="KW-0249">Electron transport</keyword>
<proteinExistence type="inferred from homology"/>
<reference evidence="2" key="1">
    <citation type="journal article" date="2019" name="Plant J.">
        <title>Chlorella vulgaris genome assembly and annotation reveals the molecular basis for metabolic acclimation to high light conditions.</title>
        <authorList>
            <person name="Cecchin M."/>
            <person name="Marcolungo L."/>
            <person name="Rossato M."/>
            <person name="Girolomoni L."/>
            <person name="Cosentino E."/>
            <person name="Cuine S."/>
            <person name="Li-Beisson Y."/>
            <person name="Delledonne M."/>
            <person name="Ballottari M."/>
        </authorList>
    </citation>
    <scope>NUCLEOTIDE SEQUENCE</scope>
    <source>
        <strain evidence="2">211/11P</strain>
    </source>
</reference>
<name>A0A9D4YZR1_CHLVU</name>